<proteinExistence type="inferred from homology"/>
<dbReference type="InterPro" id="IPR008969">
    <property type="entry name" value="CarboxyPept-like_regulatory"/>
</dbReference>
<evidence type="ECO:0000313" key="10">
    <source>
        <dbReference type="Proteomes" id="UP000192610"/>
    </source>
</evidence>
<organism evidence="9 10">
    <name type="scientific">Niastella yeongjuensis</name>
    <dbReference type="NCBI Taxonomy" id="354355"/>
    <lineage>
        <taxon>Bacteria</taxon>
        <taxon>Pseudomonadati</taxon>
        <taxon>Bacteroidota</taxon>
        <taxon>Chitinophagia</taxon>
        <taxon>Chitinophagales</taxon>
        <taxon>Chitinophagaceae</taxon>
        <taxon>Niastella</taxon>
    </lineage>
</organism>
<dbReference type="GO" id="GO:0009279">
    <property type="term" value="C:cell outer membrane"/>
    <property type="evidence" value="ECO:0007669"/>
    <property type="project" value="UniProtKB-SubCell"/>
</dbReference>
<evidence type="ECO:0000256" key="1">
    <source>
        <dbReference type="ARBA" id="ARBA00004571"/>
    </source>
</evidence>
<dbReference type="InterPro" id="IPR023997">
    <property type="entry name" value="TonB-dep_OMP_SusC/RagA_CS"/>
</dbReference>
<evidence type="ECO:0000256" key="6">
    <source>
        <dbReference type="ARBA" id="ARBA00023237"/>
    </source>
</evidence>
<dbReference type="SUPFAM" id="SSF56935">
    <property type="entry name" value="Porins"/>
    <property type="match status" value="1"/>
</dbReference>
<name>A0A1V9E484_9BACT</name>
<evidence type="ECO:0000313" key="9">
    <source>
        <dbReference type="EMBL" id="OQP40725.1"/>
    </source>
</evidence>
<dbReference type="SUPFAM" id="SSF49464">
    <property type="entry name" value="Carboxypeptidase regulatory domain-like"/>
    <property type="match status" value="1"/>
</dbReference>
<dbReference type="EMBL" id="LVXG01000067">
    <property type="protein sequence ID" value="OQP40725.1"/>
    <property type="molecule type" value="Genomic_DNA"/>
</dbReference>
<sequence>MTKLTLVGRIACYKVVLSVQILLLFVIQHAFSQVAPAANSVIVSGVIKDGGDGKPLGAVTIEIAGTKQGGMSNEDGKFLIRAAPGATVTFRSVGYLPKDLKVTGTLTNLIITLKQDPKGMKDVVVIGYQSLARRNVSAAVTSLDPKTIADVPSPTLDGLLQGRVAGVNVQNFSGEPGVRSTVVVRGNTSVSRSVNNDPTTAAGKASLARAVSGPLYVIDGVPQATDDIAAINYGNGTNTDVLAGIPVSDIESIDILKDASASAIYGSRGAGGVIIIKTKRGTPGRLRINFSTYHGITERPTLDKVYIGAEETRAKMDLINHYGPYNSLTDLPMILTDTLNPAFNNANDYRGGMFQTGLVDNVDLSVSGGSDVVNYRYGLNCYNEKGIIKKSGLQRYSFNSNTSVKLSSKLTVNTQIRFSHLNRPRSLNDITGGYGPFNGGYYASSRLPASTLYLSPASRDFIFGNASNQTDANTNNSLTISPSIDWKISNKLVFNTVISFQTANSRRDTYSPGKYRQSGVGYAVSFADNSANYLMSNTLMYTTAIGNSHHLNFLLGQNTEFHQYRSTDVETDGIPNDQVAVVNILNKNQSSGFSDLIESGIQSGFFRLNYDFKGRYLFSGVFNADASSKFGSNNRVGYFPSVSAGWIVSEEPFMDGFSGWLSMLKIRGSFGVTGRQPDEGSNYLSYNTYTIGAGSFAGSNNPANNQNISFTYNGVPAISPNFSAGLANKNLTWEHSQEANLGIDINILNGRFNLVTDLYVRNTKQGIFSLVLPVTTGFSTITTNAIGTRNSGIETQLSAHWFKPANKFQWSTDFNFAYNKNMVTSLPNGGRDIVVNQGATSYLLRQGHPINEYFLFQATGVYKTDKDVPFNPLTGAVLNFYGYPFRGGDPIWKDQNGDGILDNTDYAPAGNPNPKFTGGFNNTFSYRNLSLTVFCTYTLGRQIYNDYLAGRLSGLVPTDDGDPNPLHAISHNAFPDLSDINYWQNPGDNATYPSLSSFLGTRYKYAAVSSQWVENGDYMRIKTMTLSYVFNPSVLQRLHLGRLRVYGMVDNLHIFQKALAPDAEQVDPFGIYNGSGYPIPKKFTLGLDMSL</sequence>
<protein>
    <submittedName>
        <fullName evidence="9">SusC/RagA family TonB-linked outer membrane protein</fullName>
    </submittedName>
</protein>
<dbReference type="InterPro" id="IPR036942">
    <property type="entry name" value="Beta-barrel_TonB_sf"/>
</dbReference>
<evidence type="ECO:0000256" key="2">
    <source>
        <dbReference type="ARBA" id="ARBA00022448"/>
    </source>
</evidence>
<evidence type="ECO:0000256" key="3">
    <source>
        <dbReference type="ARBA" id="ARBA00022452"/>
    </source>
</evidence>
<dbReference type="AlphaFoldDB" id="A0A1V9E484"/>
<dbReference type="InterPro" id="IPR037066">
    <property type="entry name" value="Plug_dom_sf"/>
</dbReference>
<keyword evidence="5 7" id="KW-0472">Membrane</keyword>
<keyword evidence="3 7" id="KW-1134">Transmembrane beta strand</keyword>
<keyword evidence="6 7" id="KW-0998">Cell outer membrane</keyword>
<dbReference type="Gene3D" id="2.170.130.10">
    <property type="entry name" value="TonB-dependent receptor, plug domain"/>
    <property type="match status" value="1"/>
</dbReference>
<comment type="caution">
    <text evidence="9">The sequence shown here is derived from an EMBL/GenBank/DDBJ whole genome shotgun (WGS) entry which is preliminary data.</text>
</comment>
<gene>
    <name evidence="9" type="ORF">A4H97_13970</name>
</gene>
<evidence type="ECO:0000256" key="7">
    <source>
        <dbReference type="PROSITE-ProRule" id="PRU01360"/>
    </source>
</evidence>
<feature type="domain" description="TonB-dependent receptor plug" evidence="8">
    <location>
        <begin position="134"/>
        <end position="273"/>
    </location>
</feature>
<dbReference type="OrthoDB" id="9768177at2"/>
<dbReference type="NCBIfam" id="TIGR04057">
    <property type="entry name" value="SusC_RagA_signa"/>
    <property type="match status" value="1"/>
</dbReference>
<evidence type="ECO:0000259" key="8">
    <source>
        <dbReference type="Pfam" id="PF07715"/>
    </source>
</evidence>
<dbReference type="Gene3D" id="2.40.170.20">
    <property type="entry name" value="TonB-dependent receptor, beta-barrel domain"/>
    <property type="match status" value="1"/>
</dbReference>
<reference evidence="10" key="1">
    <citation type="submission" date="2016-04" db="EMBL/GenBank/DDBJ databases">
        <authorList>
            <person name="Chen L."/>
            <person name="Zhuang W."/>
            <person name="Wang G."/>
        </authorList>
    </citation>
    <scope>NUCLEOTIDE SEQUENCE [LARGE SCALE GENOMIC DNA]</scope>
    <source>
        <strain evidence="10">17621</strain>
    </source>
</reference>
<dbReference type="InterPro" id="IPR039426">
    <property type="entry name" value="TonB-dep_rcpt-like"/>
</dbReference>
<evidence type="ECO:0000256" key="4">
    <source>
        <dbReference type="ARBA" id="ARBA00022692"/>
    </source>
</evidence>
<dbReference type="RefSeq" id="WP_081203697.1">
    <property type="nucleotide sequence ID" value="NZ_FOCZ01000007.1"/>
</dbReference>
<dbReference type="PROSITE" id="PS52016">
    <property type="entry name" value="TONB_DEPENDENT_REC_3"/>
    <property type="match status" value="1"/>
</dbReference>
<dbReference type="Proteomes" id="UP000192610">
    <property type="component" value="Unassembled WGS sequence"/>
</dbReference>
<dbReference type="InterPro" id="IPR012910">
    <property type="entry name" value="Plug_dom"/>
</dbReference>
<accession>A0A1V9E484</accession>
<comment type="subcellular location">
    <subcellularLocation>
        <location evidence="1 7">Cell outer membrane</location>
        <topology evidence="1 7">Multi-pass membrane protein</topology>
    </subcellularLocation>
</comment>
<evidence type="ECO:0000256" key="5">
    <source>
        <dbReference type="ARBA" id="ARBA00023136"/>
    </source>
</evidence>
<comment type="similarity">
    <text evidence="7">Belongs to the TonB-dependent receptor family.</text>
</comment>
<dbReference type="InterPro" id="IPR023996">
    <property type="entry name" value="TonB-dep_OMP_SusC/RagA"/>
</dbReference>
<keyword evidence="10" id="KW-1185">Reference proteome</keyword>
<dbReference type="Pfam" id="PF13715">
    <property type="entry name" value="CarbopepD_reg_2"/>
    <property type="match status" value="1"/>
</dbReference>
<dbReference type="Pfam" id="PF07715">
    <property type="entry name" value="Plug"/>
    <property type="match status" value="1"/>
</dbReference>
<keyword evidence="4 7" id="KW-0812">Transmembrane</keyword>
<dbReference type="STRING" id="354355.SAMN05660816_04263"/>
<keyword evidence="2 7" id="KW-0813">Transport</keyword>
<dbReference type="NCBIfam" id="TIGR04056">
    <property type="entry name" value="OMP_RagA_SusC"/>
    <property type="match status" value="1"/>
</dbReference>
<dbReference type="Gene3D" id="2.60.40.1120">
    <property type="entry name" value="Carboxypeptidase-like, regulatory domain"/>
    <property type="match status" value="1"/>
</dbReference>